<evidence type="ECO:0000256" key="3">
    <source>
        <dbReference type="ARBA" id="ARBA00022801"/>
    </source>
</evidence>
<organism evidence="10 11">
    <name type="scientific">Clostridium carnis</name>
    <dbReference type="NCBI Taxonomy" id="1530"/>
    <lineage>
        <taxon>Bacteria</taxon>
        <taxon>Bacillati</taxon>
        <taxon>Bacillota</taxon>
        <taxon>Clostridia</taxon>
        <taxon>Eubacteriales</taxon>
        <taxon>Clostridiaceae</taxon>
        <taxon>Clostridium</taxon>
    </lineage>
</organism>
<gene>
    <name evidence="10" type="ORF">NCTC10913_04229</name>
</gene>
<accession>A0ABY6SYW1</accession>
<comment type="caution">
    <text evidence="10">The sequence shown here is derived from an EMBL/GenBank/DDBJ whole genome shotgun (WGS) entry which is preliminary data.</text>
</comment>
<feature type="coiled-coil region" evidence="6">
    <location>
        <begin position="408"/>
        <end position="435"/>
    </location>
</feature>
<evidence type="ECO:0000313" key="10">
    <source>
        <dbReference type="EMBL" id="VDG73851.1"/>
    </source>
</evidence>
<keyword evidence="4 10" id="KW-0347">Helicase</keyword>
<comment type="similarity">
    <text evidence="1">Belongs to the DNA2/NAM7 helicase family.</text>
</comment>
<dbReference type="EMBL" id="UYIN01000021">
    <property type="protein sequence ID" value="VDG73851.1"/>
    <property type="molecule type" value="Genomic_DNA"/>
</dbReference>
<dbReference type="PANTHER" id="PTHR43788">
    <property type="entry name" value="DNA2/NAM7 HELICASE FAMILY MEMBER"/>
    <property type="match status" value="1"/>
</dbReference>
<evidence type="ECO:0000259" key="8">
    <source>
        <dbReference type="Pfam" id="PF13086"/>
    </source>
</evidence>
<dbReference type="Gene3D" id="3.40.960.10">
    <property type="entry name" value="VSR Endonuclease"/>
    <property type="match status" value="1"/>
</dbReference>
<evidence type="ECO:0000259" key="9">
    <source>
        <dbReference type="Pfam" id="PF13087"/>
    </source>
</evidence>
<keyword evidence="5" id="KW-0067">ATP-binding</keyword>
<keyword evidence="2" id="KW-0547">Nucleotide-binding</keyword>
<dbReference type="InterPro" id="IPR024402">
    <property type="entry name" value="DUF2726"/>
</dbReference>
<dbReference type="InterPro" id="IPR041677">
    <property type="entry name" value="DNA2/NAM7_AAA_11"/>
</dbReference>
<dbReference type="SUPFAM" id="SSF52540">
    <property type="entry name" value="P-loop containing nucleoside triphosphate hydrolases"/>
    <property type="match status" value="1"/>
</dbReference>
<evidence type="ECO:0000256" key="6">
    <source>
        <dbReference type="SAM" id="Coils"/>
    </source>
</evidence>
<feature type="domain" description="DUF2726" evidence="7">
    <location>
        <begin position="842"/>
        <end position="911"/>
    </location>
</feature>
<keyword evidence="6" id="KW-0175">Coiled coil</keyword>
<dbReference type="Proteomes" id="UP000277570">
    <property type="component" value="Unassembled WGS sequence"/>
</dbReference>
<dbReference type="InterPro" id="IPR050534">
    <property type="entry name" value="Coronavir_polyprotein_1ab"/>
</dbReference>
<feature type="domain" description="DNA2/NAM7 helicase helicase" evidence="8">
    <location>
        <begin position="191"/>
        <end position="541"/>
    </location>
</feature>
<dbReference type="Gene3D" id="3.40.50.300">
    <property type="entry name" value="P-loop containing nucleotide triphosphate hydrolases"/>
    <property type="match status" value="2"/>
</dbReference>
<dbReference type="CDD" id="cd17934">
    <property type="entry name" value="DEXXQc_Upf1-like"/>
    <property type="match status" value="1"/>
</dbReference>
<keyword evidence="11" id="KW-1185">Reference proteome</keyword>
<protein>
    <submittedName>
        <fullName evidence="10">DNA/RNA helicase, superfamily I</fullName>
    </submittedName>
</protein>
<evidence type="ECO:0000256" key="4">
    <source>
        <dbReference type="ARBA" id="ARBA00022806"/>
    </source>
</evidence>
<dbReference type="Pfam" id="PF10881">
    <property type="entry name" value="DUF2726"/>
    <property type="match status" value="1"/>
</dbReference>
<evidence type="ECO:0000313" key="11">
    <source>
        <dbReference type="Proteomes" id="UP000277570"/>
    </source>
</evidence>
<evidence type="ECO:0000256" key="2">
    <source>
        <dbReference type="ARBA" id="ARBA00022741"/>
    </source>
</evidence>
<dbReference type="PANTHER" id="PTHR43788:SF8">
    <property type="entry name" value="DNA-BINDING PROTEIN SMUBP-2"/>
    <property type="match status" value="1"/>
</dbReference>
<dbReference type="RefSeq" id="WP_243123154.1">
    <property type="nucleotide sequence ID" value="NZ_UYIN01000021.1"/>
</dbReference>
<dbReference type="InterPro" id="IPR041679">
    <property type="entry name" value="DNA2/NAM7-like_C"/>
</dbReference>
<dbReference type="Pfam" id="PF13086">
    <property type="entry name" value="AAA_11"/>
    <property type="match status" value="1"/>
</dbReference>
<sequence>MIIYLNNHKKRYTLEYRKNLILIKNEDATEKVKFINRNNGMCDVTFISNKTYKYSNCNVQWTNKSVEVEADNVIVYENNIPISGIMKIIKFDELNYLRLIFKTGYQKAYHKNALIIMPNYLKNESGKECFSYLKELANNLDFKNNTDLISKQFEHIVSVNPESVLANYLSKGKIDKAYDYNDNDIIFPFGFNLSQKEATEKALKNKISVIEGPPGTGKTQTILNLIANAVINNKTVAIVSNNNAATLNVFEKLKRNNVDFLSAYLGNKENKKSFFENQTGEYPEFNDFGIDDDKLENLKMNLQEEKIHLDEMLENQNELAKVKMEKASLTTEKVYFEEYNNEIIEVIAPIRINNSEKLMSLLVEYNMIVEKNEKIHILDKFKLLIKYGIWNFNFYKNSPEIIQKYLLKMYYEVKLEELNNKINKLESRLNKYNFDSEMKNYSDNSMMLFKHILYKKYHGQKERAIYGDDILWKKLGVFLDDYPVILSTTYSLRSCVSANYLFDYVIVDEASQVDIVSGALAISCAKNIVIVGDLKQLPNVVEEQMIKISDMIFNKYKLEEAYRYSKNSLLASISKLYEDLPKTLLKEHYRCHPKIIDFCNKKFYNDQLIILAKGDSNNEPLKLYKTVKGNHSRNRYSQRQIDVIIKEVLPELENYKSIGITSPYNAQINMLRQEIKKEHIEIDTIHKYQGREKEIIILTTVSDNKDDFMDNPNLLNVAVSRAEHKLIVIVSGSDDFLENNNTGDLIRYIQYNNFQIINSKIYSIFDLLYTSYSAKLLEFYSKHKKVSEFDSENLMNTLIEEVLDIEEYNSLGKIMHYPLNVVIRDTSSLNEEELRFVSNILTHVDFMIFRKIDKSPVLVVEVDGYNYHQNNPKQLERDRLKDRILEKYNIPILRLPTNGSEEEEKLKEKLKDIMK</sequence>
<name>A0ABY6SYW1_9CLOT</name>
<feature type="domain" description="DNA2/NAM7 helicase-like C-terminal" evidence="9">
    <location>
        <begin position="567"/>
        <end position="730"/>
    </location>
</feature>
<evidence type="ECO:0000256" key="5">
    <source>
        <dbReference type="ARBA" id="ARBA00022840"/>
    </source>
</evidence>
<evidence type="ECO:0000256" key="1">
    <source>
        <dbReference type="ARBA" id="ARBA00007913"/>
    </source>
</evidence>
<reference evidence="10 11" key="1">
    <citation type="submission" date="2018-11" db="EMBL/GenBank/DDBJ databases">
        <authorList>
            <consortium name="Pathogen Informatics"/>
        </authorList>
    </citation>
    <scope>NUCLEOTIDE SEQUENCE [LARGE SCALE GENOMIC DNA]</scope>
    <source>
        <strain evidence="10 11">NCTC10913</strain>
    </source>
</reference>
<dbReference type="InterPro" id="IPR047187">
    <property type="entry name" value="SF1_C_Upf1"/>
</dbReference>
<dbReference type="InterPro" id="IPR027417">
    <property type="entry name" value="P-loop_NTPase"/>
</dbReference>
<dbReference type="GO" id="GO:0004386">
    <property type="term" value="F:helicase activity"/>
    <property type="evidence" value="ECO:0007669"/>
    <property type="project" value="UniProtKB-KW"/>
</dbReference>
<dbReference type="Pfam" id="PF13087">
    <property type="entry name" value="AAA_12"/>
    <property type="match status" value="1"/>
</dbReference>
<keyword evidence="3" id="KW-0378">Hydrolase</keyword>
<evidence type="ECO:0000259" key="7">
    <source>
        <dbReference type="Pfam" id="PF10881"/>
    </source>
</evidence>
<dbReference type="CDD" id="cd18808">
    <property type="entry name" value="SF1_C_Upf1"/>
    <property type="match status" value="1"/>
</dbReference>
<proteinExistence type="inferred from homology"/>